<dbReference type="EMBL" id="JACIGY010000016">
    <property type="protein sequence ID" value="MBB4414872.1"/>
    <property type="molecule type" value="Genomic_DNA"/>
</dbReference>
<dbReference type="AlphaFoldDB" id="A0A7W6TK66"/>
<keyword evidence="1" id="KW-0812">Transmembrane</keyword>
<dbReference type="EMBL" id="JACIHM010000017">
    <property type="protein sequence ID" value="MBB4449546.1"/>
    <property type="molecule type" value="Genomic_DNA"/>
</dbReference>
<feature type="transmembrane region" description="Helical" evidence="1">
    <location>
        <begin position="90"/>
        <end position="123"/>
    </location>
</feature>
<evidence type="ECO:0000313" key="4">
    <source>
        <dbReference type="EMBL" id="MBB4414872.1"/>
    </source>
</evidence>
<protein>
    <recommendedName>
        <fullName evidence="2">DUF1468 domain-containing protein</fullName>
    </recommendedName>
</protein>
<evidence type="ECO:0000313" key="7">
    <source>
        <dbReference type="Proteomes" id="UP000524535"/>
    </source>
</evidence>
<reference evidence="6 7" key="1">
    <citation type="submission" date="2020-08" db="EMBL/GenBank/DDBJ databases">
        <title>Genomic Encyclopedia of Type Strains, Phase IV (KMG-V): Genome sequencing to study the core and pangenomes of soil and plant-associated prokaryotes.</title>
        <authorList>
            <person name="Whitman W."/>
        </authorList>
    </citation>
    <scope>NUCLEOTIDE SEQUENCE [LARGE SCALE GENOMIC DNA]</scope>
    <source>
        <strain evidence="4 7">SEMIA 444</strain>
        <strain evidence="3 6">SEMIA 448</strain>
        <strain evidence="5 8">SEMIA 452</strain>
    </source>
</reference>
<dbReference type="Proteomes" id="UP000520770">
    <property type="component" value="Unassembled WGS sequence"/>
</dbReference>
<dbReference type="RefSeq" id="WP_183830161.1">
    <property type="nucleotide sequence ID" value="NZ_JACIGW010000014.1"/>
</dbReference>
<dbReference type="InterPro" id="IPR009936">
    <property type="entry name" value="DUF1468"/>
</dbReference>
<keyword evidence="7" id="KW-1185">Reference proteome</keyword>
<feature type="transmembrane region" description="Helical" evidence="1">
    <location>
        <begin position="129"/>
        <end position="151"/>
    </location>
</feature>
<sequence>MSDRDINQAGRVFPVSDLIAGVACLAGCVAFLMLALALPAGHSTGDTGPGALPVQVGIFGTICSLAYLVITMRGAFADEQGDFSRAHRALVAFLIFVICLAGVNWIGLPLSIAAASGLVTLLFPGERRLLRAGATGLGLWLIAVLLFGKLLGLPMP</sequence>
<dbReference type="Proteomes" id="UP000576087">
    <property type="component" value="Unassembled WGS sequence"/>
</dbReference>
<feature type="domain" description="DUF1468" evidence="2">
    <location>
        <begin position="19"/>
        <end position="156"/>
    </location>
</feature>
<feature type="transmembrane region" description="Helical" evidence="1">
    <location>
        <begin position="12"/>
        <end position="38"/>
    </location>
</feature>
<evidence type="ECO:0000313" key="8">
    <source>
        <dbReference type="Proteomes" id="UP000576087"/>
    </source>
</evidence>
<evidence type="ECO:0000313" key="3">
    <source>
        <dbReference type="EMBL" id="MBB4351620.1"/>
    </source>
</evidence>
<organism evidence="4 7">
    <name type="scientific">Aliirhizobium cellulosilyticum</name>
    <dbReference type="NCBI Taxonomy" id="393664"/>
    <lineage>
        <taxon>Bacteria</taxon>
        <taxon>Pseudomonadati</taxon>
        <taxon>Pseudomonadota</taxon>
        <taxon>Alphaproteobacteria</taxon>
        <taxon>Hyphomicrobiales</taxon>
        <taxon>Rhizobiaceae</taxon>
        <taxon>Aliirhizobium</taxon>
    </lineage>
</organism>
<dbReference type="EMBL" id="JACIGW010000014">
    <property type="protein sequence ID" value="MBB4351620.1"/>
    <property type="molecule type" value="Genomic_DNA"/>
</dbReference>
<name>A0A7W6TK66_9HYPH</name>
<dbReference type="Pfam" id="PF07331">
    <property type="entry name" value="TctB"/>
    <property type="match status" value="1"/>
</dbReference>
<keyword evidence="1" id="KW-0472">Membrane</keyword>
<feature type="transmembrane region" description="Helical" evidence="1">
    <location>
        <begin position="50"/>
        <end position="70"/>
    </location>
</feature>
<gene>
    <name evidence="4" type="ORF">GGE31_005419</name>
    <name evidence="3" type="ORF">GGE33_005403</name>
    <name evidence="5" type="ORF">GGE35_005403</name>
</gene>
<comment type="caution">
    <text evidence="4">The sequence shown here is derived from an EMBL/GenBank/DDBJ whole genome shotgun (WGS) entry which is preliminary data.</text>
</comment>
<evidence type="ECO:0000256" key="1">
    <source>
        <dbReference type="SAM" id="Phobius"/>
    </source>
</evidence>
<evidence type="ECO:0000313" key="6">
    <source>
        <dbReference type="Proteomes" id="UP000520770"/>
    </source>
</evidence>
<evidence type="ECO:0000259" key="2">
    <source>
        <dbReference type="Pfam" id="PF07331"/>
    </source>
</evidence>
<proteinExistence type="predicted"/>
<dbReference type="Proteomes" id="UP000524535">
    <property type="component" value="Unassembled WGS sequence"/>
</dbReference>
<evidence type="ECO:0000313" key="5">
    <source>
        <dbReference type="EMBL" id="MBB4449546.1"/>
    </source>
</evidence>
<accession>A0A7W6TK66</accession>
<keyword evidence="1" id="KW-1133">Transmembrane helix</keyword>